<sequence>MPKYFITIPNSVTLPTDGNKVALTSACELHRDDSGVPNALTVAAAGAYNMFVADAPGTGTATAPDVTAPILSAPTGAANGATGATTLGVTTDEGNGTLYWGIYPSASTPSAADIVAGTGATVSGSQAVSGTGAQVVADQTGLTASTGYKAHYVHDDAAANRSNVATSATFTTEAAAAYPWDDDFTSDTSANYTSGDGTMVYNGTDDQLEYTLGSAWTGFTTTAITVEDGVSYTVTIEAQMLLGDGGAENPVSSVMGEFIVGTTAGGSNILGSSTDRFLGDGAGAGAVMTLTQTIVASGTAMYITIRSRAGTAGKKFAVHSILVEPA</sequence>
<comment type="caution">
    <text evidence="1">The sequence shown here is derived from an EMBL/GenBank/DDBJ whole genome shotgun (WGS) entry which is preliminary data.</text>
</comment>
<keyword evidence="2" id="KW-1185">Reference proteome</keyword>
<evidence type="ECO:0000313" key="2">
    <source>
        <dbReference type="Proteomes" id="UP001227126"/>
    </source>
</evidence>
<dbReference type="EMBL" id="JASNJE010000015">
    <property type="protein sequence ID" value="MDK3074109.1"/>
    <property type="molecule type" value="Genomic_DNA"/>
</dbReference>
<accession>A0ABT7FG44</accession>
<reference evidence="1 2" key="1">
    <citation type="submission" date="2023-05" db="EMBL/GenBank/DDBJ databases">
        <title>Sedimentitalea sp. nov. JM2-8.</title>
        <authorList>
            <person name="Huang J."/>
        </authorList>
    </citation>
    <scope>NUCLEOTIDE SEQUENCE [LARGE SCALE GENOMIC DNA]</scope>
    <source>
        <strain evidence="1 2">JM2-8</strain>
    </source>
</reference>
<name>A0ABT7FG44_9RHOB</name>
<dbReference type="RefSeq" id="WP_284486043.1">
    <property type="nucleotide sequence ID" value="NZ_JASNJE010000015.1"/>
</dbReference>
<evidence type="ECO:0000313" key="1">
    <source>
        <dbReference type="EMBL" id="MDK3074109.1"/>
    </source>
</evidence>
<dbReference type="Proteomes" id="UP001227126">
    <property type="component" value="Unassembled WGS sequence"/>
</dbReference>
<gene>
    <name evidence="1" type="ORF">QO034_13385</name>
</gene>
<proteinExistence type="predicted"/>
<protein>
    <submittedName>
        <fullName evidence="1">Uncharacterized protein</fullName>
    </submittedName>
</protein>
<organism evidence="1 2">
    <name type="scientific">Sedimentitalea xiamensis</name>
    <dbReference type="NCBI Taxonomy" id="3050037"/>
    <lineage>
        <taxon>Bacteria</taxon>
        <taxon>Pseudomonadati</taxon>
        <taxon>Pseudomonadota</taxon>
        <taxon>Alphaproteobacteria</taxon>
        <taxon>Rhodobacterales</taxon>
        <taxon>Paracoccaceae</taxon>
        <taxon>Sedimentitalea</taxon>
    </lineage>
</organism>